<keyword evidence="5" id="KW-1185">Reference proteome</keyword>
<dbReference type="RefSeq" id="WP_089853023.1">
    <property type="nucleotide sequence ID" value="NZ_BJWJ01000003.1"/>
</dbReference>
<proteinExistence type="predicted"/>
<dbReference type="InterPro" id="IPR038610">
    <property type="entry name" value="FliK-like_C_sf"/>
</dbReference>
<dbReference type="CDD" id="cd17470">
    <property type="entry name" value="T3SS_Flik_C"/>
    <property type="match status" value="1"/>
</dbReference>
<gene>
    <name evidence="2" type="ORF">HMI01_04200</name>
    <name evidence="3" type="ORF">SAMN05421668_10489</name>
</gene>
<dbReference type="OrthoDB" id="2968951at2"/>
<dbReference type="Pfam" id="PF02120">
    <property type="entry name" value="Flg_hook"/>
    <property type="match status" value="1"/>
</dbReference>
<dbReference type="AlphaFoldDB" id="A0A1I6QE90"/>
<evidence type="ECO:0000313" key="4">
    <source>
        <dbReference type="Proteomes" id="UP000199139"/>
    </source>
</evidence>
<evidence type="ECO:0000313" key="2">
    <source>
        <dbReference type="EMBL" id="GEM03432.1"/>
    </source>
</evidence>
<organism evidence="3 4">
    <name type="scientific">Halolactibacillus miurensis</name>
    <dbReference type="NCBI Taxonomy" id="306541"/>
    <lineage>
        <taxon>Bacteria</taxon>
        <taxon>Bacillati</taxon>
        <taxon>Bacillota</taxon>
        <taxon>Bacilli</taxon>
        <taxon>Bacillales</taxon>
        <taxon>Bacillaceae</taxon>
        <taxon>Halolactibacillus</taxon>
    </lineage>
</organism>
<name>A0A1I6QE90_9BACI</name>
<sequence length="419" mass="47059">MNTMDMLFNQPAILASKPASHLGNSINNRDAQAFKKTLDQSSLNMIDSTNDASSNIRMIVNNLSHTNDTMSLESMMQDLNIDAGFSVSSLLSMLKDAADLSEKDITSLLEKLEVLGLETESLMETLNIDIDNLSQEDMWQLSTLIQLQPVLEQILPMLKELNTDQLSSKDWLKLLDQFTGLPNDMKQVLSSKLLTEENQTLLKDMLAKFQSRMALSEKGYVTHGKVTTDDITKWLAQALDRQSGKSQSTFGEAFATSKGTQPLEQLTIHLSQSASTNQQTLNQELMDQFEAVLQKMQVGKNLLGQQQIKLQLNPNNLGQITVEMMEIDGEMFVKLIATSEMAKEALEANMKELRHMFSPHQVIVEQEEQAGIAHASELLDYQEQDEQASNQEEPIIYIEEDEEAELSFSEILSQEGVYQ</sequence>
<dbReference type="Gene3D" id="3.30.750.140">
    <property type="match status" value="1"/>
</dbReference>
<reference evidence="3 4" key="1">
    <citation type="submission" date="2016-10" db="EMBL/GenBank/DDBJ databases">
        <authorList>
            <person name="de Groot N.N."/>
        </authorList>
    </citation>
    <scope>NUCLEOTIDE SEQUENCE [LARGE SCALE GENOMIC DNA]</scope>
    <source>
        <strain evidence="3 4">DSM 17074</strain>
    </source>
</reference>
<dbReference type="Proteomes" id="UP000199139">
    <property type="component" value="Unassembled WGS sequence"/>
</dbReference>
<dbReference type="InterPro" id="IPR021136">
    <property type="entry name" value="Flagellar_hook_control-like_C"/>
</dbReference>
<dbReference type="Proteomes" id="UP000321773">
    <property type="component" value="Unassembled WGS sequence"/>
</dbReference>
<reference evidence="2 5" key="2">
    <citation type="submission" date="2019-07" db="EMBL/GenBank/DDBJ databases">
        <title>Whole genome shotgun sequence of Halolactibacillus miurensis NBRC 100873.</title>
        <authorList>
            <person name="Hosoyama A."/>
            <person name="Uohara A."/>
            <person name="Ohji S."/>
            <person name="Ichikawa N."/>
        </authorList>
    </citation>
    <scope>NUCLEOTIDE SEQUENCE [LARGE SCALE GENOMIC DNA]</scope>
    <source>
        <strain evidence="2 5">NBRC 100873</strain>
    </source>
</reference>
<dbReference type="EMBL" id="FPAI01000004">
    <property type="protein sequence ID" value="SFS50645.1"/>
    <property type="molecule type" value="Genomic_DNA"/>
</dbReference>
<dbReference type="EMBL" id="BJWJ01000003">
    <property type="protein sequence ID" value="GEM03432.1"/>
    <property type="molecule type" value="Genomic_DNA"/>
</dbReference>
<accession>A0A1I6QE90</accession>
<feature type="domain" description="Flagellar hook-length control protein-like C-terminal" evidence="1">
    <location>
        <begin position="304"/>
        <end position="365"/>
    </location>
</feature>
<evidence type="ECO:0000259" key="1">
    <source>
        <dbReference type="Pfam" id="PF02120"/>
    </source>
</evidence>
<evidence type="ECO:0000313" key="5">
    <source>
        <dbReference type="Proteomes" id="UP000321773"/>
    </source>
</evidence>
<evidence type="ECO:0000313" key="3">
    <source>
        <dbReference type="EMBL" id="SFS50645.1"/>
    </source>
</evidence>
<protein>
    <submittedName>
        <fullName evidence="3">Hook-length control protein FliK</fullName>
    </submittedName>
</protein>
<dbReference type="STRING" id="306541.SAMN05421668_10489"/>